<evidence type="ECO:0000256" key="11">
    <source>
        <dbReference type="SAM" id="Phobius"/>
    </source>
</evidence>
<dbReference type="Gene3D" id="1.20.1070.10">
    <property type="entry name" value="Rhodopsin 7-helix transmembrane proteins"/>
    <property type="match status" value="1"/>
</dbReference>
<dbReference type="SMART" id="SM01381">
    <property type="entry name" value="7TM_GPCR_Srsx"/>
    <property type="match status" value="1"/>
</dbReference>
<comment type="similarity">
    <text evidence="2 10">Belongs to the G-protein coupled receptor 1 family.</text>
</comment>
<evidence type="ECO:0000259" key="12">
    <source>
        <dbReference type="PROSITE" id="PS50262"/>
    </source>
</evidence>
<dbReference type="Pfam" id="PF00001">
    <property type="entry name" value="7tm_1"/>
    <property type="match status" value="1"/>
</dbReference>
<organism evidence="13 14">
    <name type="scientific">Cryptolaemus montrouzieri</name>
    <dbReference type="NCBI Taxonomy" id="559131"/>
    <lineage>
        <taxon>Eukaryota</taxon>
        <taxon>Metazoa</taxon>
        <taxon>Ecdysozoa</taxon>
        <taxon>Arthropoda</taxon>
        <taxon>Hexapoda</taxon>
        <taxon>Insecta</taxon>
        <taxon>Pterygota</taxon>
        <taxon>Neoptera</taxon>
        <taxon>Endopterygota</taxon>
        <taxon>Coleoptera</taxon>
        <taxon>Polyphaga</taxon>
        <taxon>Cucujiformia</taxon>
        <taxon>Coccinelloidea</taxon>
        <taxon>Coccinellidae</taxon>
        <taxon>Scymninae</taxon>
        <taxon>Scymnini</taxon>
        <taxon>Cryptolaemus</taxon>
    </lineage>
</organism>
<keyword evidence="14" id="KW-1185">Reference proteome</keyword>
<protein>
    <recommendedName>
        <fullName evidence="12">G-protein coupled receptors family 1 profile domain-containing protein</fullName>
    </recommendedName>
</protein>
<keyword evidence="9 10" id="KW-0807">Transducer</keyword>
<dbReference type="InterPro" id="IPR000276">
    <property type="entry name" value="GPCR_Rhodpsn"/>
</dbReference>
<feature type="transmembrane region" description="Helical" evidence="11">
    <location>
        <begin position="87"/>
        <end position="107"/>
    </location>
</feature>
<feature type="transmembrane region" description="Helical" evidence="11">
    <location>
        <begin position="12"/>
        <end position="39"/>
    </location>
</feature>
<dbReference type="GO" id="GO:0005886">
    <property type="term" value="C:plasma membrane"/>
    <property type="evidence" value="ECO:0007669"/>
    <property type="project" value="UniProtKB-SubCell"/>
</dbReference>
<dbReference type="PANTHER" id="PTHR24248">
    <property type="entry name" value="ADRENERGIC RECEPTOR-RELATED G-PROTEIN COUPLED RECEPTOR"/>
    <property type="match status" value="1"/>
</dbReference>
<dbReference type="PRINTS" id="PR00237">
    <property type="entry name" value="GPCRRHODOPSN"/>
</dbReference>
<evidence type="ECO:0000256" key="2">
    <source>
        <dbReference type="ARBA" id="ARBA00010663"/>
    </source>
</evidence>
<feature type="transmembrane region" description="Helical" evidence="11">
    <location>
        <begin position="51"/>
        <end position="75"/>
    </location>
</feature>
<dbReference type="PROSITE" id="PS50262">
    <property type="entry name" value="G_PROTEIN_RECEP_F1_2"/>
    <property type="match status" value="1"/>
</dbReference>
<keyword evidence="3" id="KW-1003">Cell membrane</keyword>
<dbReference type="InterPro" id="IPR017452">
    <property type="entry name" value="GPCR_Rhodpsn_7TM"/>
</dbReference>
<evidence type="ECO:0000256" key="7">
    <source>
        <dbReference type="ARBA" id="ARBA00023136"/>
    </source>
</evidence>
<dbReference type="EMBL" id="JABFTP020000165">
    <property type="protein sequence ID" value="KAL3284203.1"/>
    <property type="molecule type" value="Genomic_DNA"/>
</dbReference>
<evidence type="ECO:0000256" key="8">
    <source>
        <dbReference type="ARBA" id="ARBA00023170"/>
    </source>
</evidence>
<feature type="transmembrane region" description="Helical" evidence="11">
    <location>
        <begin position="170"/>
        <end position="192"/>
    </location>
</feature>
<name>A0ABD2NZQ4_9CUCU</name>
<keyword evidence="6 10" id="KW-0297">G-protein coupled receptor</keyword>
<sequence length="375" mass="42365">MTSLCDAPYTGSILWLLVYSLIIVVSIVGNILTIIAILTTRKLRSLYSNRFVLSLAVSDLLVGCSIPYHMLPYYYLDMSKNKVPCLLRFMLIAFACSSSIHNLLLVAADRYVAIVHPLDYSRCMTRRVSWILLACVWTFALGLGTVLLYWNHWNENKGVCDISLAPQLYLNYLLAPMFVVVWCTMLVFYVKIVKEAKSHAKRLKNSVSVSSLPGLYEPSRSLQMVFVILGCFTITWLPYFVCITIMKTKGIKCLLFYEISFSMAVCNSAMNPLIYAWKNSGFRQAFQYLLTCRSPNSIGADYITNHVPSKTNSIQIDNGYCNGKIEDLIKSESIMVQNSKGDFDGDSELTVISELSSTGILCSERNEKEYFTDSM</sequence>
<keyword evidence="7 11" id="KW-0472">Membrane</keyword>
<dbReference type="PROSITE" id="PS00237">
    <property type="entry name" value="G_PROTEIN_RECEP_F1_1"/>
    <property type="match status" value="1"/>
</dbReference>
<evidence type="ECO:0000256" key="3">
    <source>
        <dbReference type="ARBA" id="ARBA00022475"/>
    </source>
</evidence>
<evidence type="ECO:0000256" key="4">
    <source>
        <dbReference type="ARBA" id="ARBA00022692"/>
    </source>
</evidence>
<evidence type="ECO:0000256" key="1">
    <source>
        <dbReference type="ARBA" id="ARBA00004651"/>
    </source>
</evidence>
<evidence type="ECO:0000256" key="9">
    <source>
        <dbReference type="ARBA" id="ARBA00023224"/>
    </source>
</evidence>
<dbReference type="GO" id="GO:0004930">
    <property type="term" value="F:G protein-coupled receptor activity"/>
    <property type="evidence" value="ECO:0007669"/>
    <property type="project" value="UniProtKB-KW"/>
</dbReference>
<comment type="caution">
    <text evidence="13">The sequence shown here is derived from an EMBL/GenBank/DDBJ whole genome shotgun (WGS) entry which is preliminary data.</text>
</comment>
<feature type="transmembrane region" description="Helical" evidence="11">
    <location>
        <begin position="225"/>
        <end position="248"/>
    </location>
</feature>
<keyword evidence="8 10" id="KW-0675">Receptor</keyword>
<keyword evidence="5 11" id="KW-1133">Transmembrane helix</keyword>
<proteinExistence type="inferred from homology"/>
<dbReference type="CDD" id="cd00637">
    <property type="entry name" value="7tm_classA_rhodopsin-like"/>
    <property type="match status" value="1"/>
</dbReference>
<evidence type="ECO:0000256" key="5">
    <source>
        <dbReference type="ARBA" id="ARBA00022989"/>
    </source>
</evidence>
<reference evidence="13 14" key="1">
    <citation type="journal article" date="2021" name="BMC Biol.">
        <title>Horizontally acquired antibacterial genes associated with adaptive radiation of ladybird beetles.</title>
        <authorList>
            <person name="Li H.S."/>
            <person name="Tang X.F."/>
            <person name="Huang Y.H."/>
            <person name="Xu Z.Y."/>
            <person name="Chen M.L."/>
            <person name="Du X.Y."/>
            <person name="Qiu B.Y."/>
            <person name="Chen P.T."/>
            <person name="Zhang W."/>
            <person name="Slipinski A."/>
            <person name="Escalona H.E."/>
            <person name="Waterhouse R.M."/>
            <person name="Zwick A."/>
            <person name="Pang H."/>
        </authorList>
    </citation>
    <scope>NUCLEOTIDE SEQUENCE [LARGE SCALE GENOMIC DNA]</scope>
    <source>
        <strain evidence="13">SYSU2018</strain>
    </source>
</reference>
<evidence type="ECO:0000256" key="10">
    <source>
        <dbReference type="RuleBase" id="RU000688"/>
    </source>
</evidence>
<dbReference type="AlphaFoldDB" id="A0ABD2NZQ4"/>
<dbReference type="Proteomes" id="UP001516400">
    <property type="component" value="Unassembled WGS sequence"/>
</dbReference>
<evidence type="ECO:0000313" key="13">
    <source>
        <dbReference type="EMBL" id="KAL3284203.1"/>
    </source>
</evidence>
<feature type="domain" description="G-protein coupled receptors family 1 profile" evidence="12">
    <location>
        <begin position="29"/>
        <end position="275"/>
    </location>
</feature>
<evidence type="ECO:0000313" key="14">
    <source>
        <dbReference type="Proteomes" id="UP001516400"/>
    </source>
</evidence>
<accession>A0ABD2NZQ4</accession>
<feature type="transmembrane region" description="Helical" evidence="11">
    <location>
        <begin position="128"/>
        <end position="150"/>
    </location>
</feature>
<comment type="subcellular location">
    <subcellularLocation>
        <location evidence="1">Cell membrane</location>
        <topology evidence="1">Multi-pass membrane protein</topology>
    </subcellularLocation>
</comment>
<keyword evidence="4 10" id="KW-0812">Transmembrane</keyword>
<gene>
    <name evidence="13" type="ORF">HHI36_018367</name>
</gene>
<dbReference type="SUPFAM" id="SSF81321">
    <property type="entry name" value="Family A G protein-coupled receptor-like"/>
    <property type="match status" value="1"/>
</dbReference>
<evidence type="ECO:0000256" key="6">
    <source>
        <dbReference type="ARBA" id="ARBA00023040"/>
    </source>
</evidence>